<dbReference type="Gene3D" id="3.20.20.150">
    <property type="entry name" value="Divalent-metal-dependent TIM barrel enzymes"/>
    <property type="match status" value="1"/>
</dbReference>
<dbReference type="InterPro" id="IPR036237">
    <property type="entry name" value="Xyl_isomerase-like_sf"/>
</dbReference>
<dbReference type="InterPro" id="IPR026040">
    <property type="entry name" value="HyI-like"/>
</dbReference>
<keyword evidence="5" id="KW-1185">Reference proteome</keyword>
<dbReference type="PANTHER" id="PTHR43489:SF3">
    <property type="entry name" value="XYLOSE ISOMERASE DOMAIN PROTEIN TIM BARREL"/>
    <property type="match status" value="1"/>
</dbReference>
<dbReference type="RefSeq" id="WP_153734759.1">
    <property type="nucleotide sequence ID" value="NZ_WJNG01000001.1"/>
</dbReference>
<reference evidence="4" key="1">
    <citation type="submission" date="2019-11" db="EMBL/GenBank/DDBJ databases">
        <authorList>
            <person name="Li J."/>
        </authorList>
    </citation>
    <scope>NUCLEOTIDE SEQUENCE</scope>
    <source>
        <strain evidence="4">B6B</strain>
    </source>
</reference>
<gene>
    <name evidence="4" type="ORF">GH741_00180</name>
</gene>
<dbReference type="EMBL" id="WJNG01000001">
    <property type="protein sequence ID" value="MRH41088.1"/>
    <property type="molecule type" value="Genomic_DNA"/>
</dbReference>
<protein>
    <submittedName>
        <fullName evidence="4">TIM barrel protein</fullName>
    </submittedName>
</protein>
<feature type="domain" description="Xylose isomerase-like TIM barrel" evidence="3">
    <location>
        <begin position="21"/>
        <end position="237"/>
    </location>
</feature>
<dbReference type="SUPFAM" id="SSF51658">
    <property type="entry name" value="Xylose isomerase-like"/>
    <property type="match status" value="1"/>
</dbReference>
<dbReference type="Pfam" id="PF01261">
    <property type="entry name" value="AP_endonuc_2"/>
    <property type="match status" value="1"/>
</dbReference>
<dbReference type="GO" id="GO:0016853">
    <property type="term" value="F:isomerase activity"/>
    <property type="evidence" value="ECO:0007669"/>
    <property type="project" value="UniProtKB-KW"/>
</dbReference>
<feature type="active site" description="Proton donor/acceptor" evidence="2">
    <location>
        <position position="232"/>
    </location>
</feature>
<dbReference type="PIRSF" id="PIRSF006241">
    <property type="entry name" value="HyI"/>
    <property type="match status" value="1"/>
</dbReference>
<sequence>MNLSVCIDALYMNKNFDQSVKDTKNAGFDTIEFWSWWDKDIELVEKTIEESGVQVSTFCTKFISLVDSNQRENYIDGLKQSIEVAKKLNCNRLISQVGQELTDVSRQEQKQSLVDGLKACVPILEKENITLLIEPLNTYVDHQGYYLSKSEEAFEIIKKIGSNHVKVLYDIYHQQITEGNIISTIENNIDLIGHFHAAGNPGRHELDSGELNYNRIFEAIDLTGYTGFVGLEYFPKADPTIGLKKLR</sequence>
<name>A0A6A8D677_9BACI</name>
<accession>A0A6A8D677</accession>
<feature type="active site" description="Proton donor/acceptor" evidence="2">
    <location>
        <position position="134"/>
    </location>
</feature>
<dbReference type="Proteomes" id="UP000799092">
    <property type="component" value="Unassembled WGS sequence"/>
</dbReference>
<dbReference type="PANTHER" id="PTHR43489">
    <property type="entry name" value="ISOMERASE"/>
    <property type="match status" value="1"/>
</dbReference>
<dbReference type="OrthoDB" id="9786584at2"/>
<dbReference type="AlphaFoldDB" id="A0A6A8D677"/>
<evidence type="ECO:0000313" key="4">
    <source>
        <dbReference type="EMBL" id="MRH41088.1"/>
    </source>
</evidence>
<dbReference type="InterPro" id="IPR050417">
    <property type="entry name" value="Sugar_Epim/Isomerase"/>
</dbReference>
<evidence type="ECO:0000259" key="3">
    <source>
        <dbReference type="Pfam" id="PF01261"/>
    </source>
</evidence>
<keyword evidence="1" id="KW-0413">Isomerase</keyword>
<proteinExistence type="predicted"/>
<organism evidence="4 5">
    <name type="scientific">Aquibacillus halophilus</name>
    <dbReference type="NCBI Taxonomy" id="930132"/>
    <lineage>
        <taxon>Bacteria</taxon>
        <taxon>Bacillati</taxon>
        <taxon>Bacillota</taxon>
        <taxon>Bacilli</taxon>
        <taxon>Bacillales</taxon>
        <taxon>Bacillaceae</taxon>
        <taxon>Aquibacillus</taxon>
    </lineage>
</organism>
<evidence type="ECO:0000256" key="2">
    <source>
        <dbReference type="PIRSR" id="PIRSR006241-50"/>
    </source>
</evidence>
<evidence type="ECO:0000313" key="5">
    <source>
        <dbReference type="Proteomes" id="UP000799092"/>
    </source>
</evidence>
<comment type="caution">
    <text evidence="4">The sequence shown here is derived from an EMBL/GenBank/DDBJ whole genome shotgun (WGS) entry which is preliminary data.</text>
</comment>
<evidence type="ECO:0000256" key="1">
    <source>
        <dbReference type="ARBA" id="ARBA00023235"/>
    </source>
</evidence>
<dbReference type="InterPro" id="IPR013022">
    <property type="entry name" value="Xyl_isomerase-like_TIM-brl"/>
</dbReference>